<dbReference type="PANTHER" id="PTHR45772:SF9">
    <property type="entry name" value="CONSERVED COMPONENT OF ABC TRANSPORTER FOR NATURAL AMINO ACIDS"/>
    <property type="match status" value="1"/>
</dbReference>
<dbReference type="PROSITE" id="PS00211">
    <property type="entry name" value="ABC_TRANSPORTER_1"/>
    <property type="match status" value="1"/>
</dbReference>
<protein>
    <submittedName>
        <fullName evidence="5">ABC transporter related protein</fullName>
    </submittedName>
</protein>
<evidence type="ECO:0000256" key="3">
    <source>
        <dbReference type="ARBA" id="ARBA00022840"/>
    </source>
</evidence>
<dbReference type="SUPFAM" id="SSF52540">
    <property type="entry name" value="P-loop containing nucleoside triphosphate hydrolases"/>
    <property type="match status" value="1"/>
</dbReference>
<dbReference type="OrthoDB" id="9805514at2"/>
<keyword evidence="2" id="KW-0547">Nucleotide-binding</keyword>
<dbReference type="eggNOG" id="COG0411">
    <property type="taxonomic scope" value="Bacteria"/>
</dbReference>
<accession>D3FC13</accession>
<dbReference type="InterPro" id="IPR027417">
    <property type="entry name" value="P-loop_NTPase"/>
</dbReference>
<dbReference type="SMART" id="SM00382">
    <property type="entry name" value="AAA"/>
    <property type="match status" value="1"/>
</dbReference>
<dbReference type="InterPro" id="IPR051120">
    <property type="entry name" value="ABC_AA/LPS_Transport"/>
</dbReference>
<dbReference type="HOGENOM" id="CLU_000604_1_2_11"/>
<name>D3FC13_CONWI</name>
<evidence type="ECO:0000313" key="6">
    <source>
        <dbReference type="Proteomes" id="UP000008229"/>
    </source>
</evidence>
<dbReference type="STRING" id="469383.Cwoe_4896"/>
<evidence type="ECO:0000313" key="5">
    <source>
        <dbReference type="EMBL" id="ADB53308.1"/>
    </source>
</evidence>
<feature type="domain" description="ABC transporter" evidence="4">
    <location>
        <begin position="15"/>
        <end position="263"/>
    </location>
</feature>
<keyword evidence="1" id="KW-0813">Transport</keyword>
<dbReference type="KEGG" id="cwo:Cwoe_4896"/>
<dbReference type="RefSeq" id="WP_012936359.1">
    <property type="nucleotide sequence ID" value="NC_013739.1"/>
</dbReference>
<dbReference type="GO" id="GO:0016887">
    <property type="term" value="F:ATP hydrolysis activity"/>
    <property type="evidence" value="ECO:0007669"/>
    <property type="project" value="InterPro"/>
</dbReference>
<sequence length="265" mass="28614">MTDTTDTAPVGEPLLRIEGVVKRFGGVRAVDGASFDVRRGSITALIGPNGAGKTTLFNVVTGFEHGAEGTVEYDGRSIAGKPSYAIARRGMVRTFQITKALAAMPVIDNMTLAAPHQPGEHIVGLCIHPRAAHRREREVEERACELLETFGLAAKRDEYAGTLSGGQRKLLELARVLMVEPRMVLLDEPMAGVNPTLGGRLLEHVHALRERDGTTFLLIEHDMEVVMGHSDRVVCMAQGRVIADGDPESVRTDQRVIDAYLGGAA</sequence>
<dbReference type="Pfam" id="PF00005">
    <property type="entry name" value="ABC_tran"/>
    <property type="match status" value="1"/>
</dbReference>
<dbReference type="InterPro" id="IPR017871">
    <property type="entry name" value="ABC_transporter-like_CS"/>
</dbReference>
<dbReference type="InterPro" id="IPR003593">
    <property type="entry name" value="AAA+_ATPase"/>
</dbReference>
<evidence type="ECO:0000259" key="4">
    <source>
        <dbReference type="PROSITE" id="PS50893"/>
    </source>
</evidence>
<dbReference type="Proteomes" id="UP000008229">
    <property type="component" value="Chromosome"/>
</dbReference>
<keyword evidence="3" id="KW-0067">ATP-binding</keyword>
<organism evidence="5 6">
    <name type="scientific">Conexibacter woesei (strain DSM 14684 / CCUG 47730 / CIP 108061 / JCM 11494 / NBRC 100937 / ID131577)</name>
    <dbReference type="NCBI Taxonomy" id="469383"/>
    <lineage>
        <taxon>Bacteria</taxon>
        <taxon>Bacillati</taxon>
        <taxon>Actinomycetota</taxon>
        <taxon>Thermoleophilia</taxon>
        <taxon>Solirubrobacterales</taxon>
        <taxon>Conexibacteraceae</taxon>
        <taxon>Conexibacter</taxon>
    </lineage>
</organism>
<proteinExistence type="predicted"/>
<evidence type="ECO:0000256" key="1">
    <source>
        <dbReference type="ARBA" id="ARBA00022448"/>
    </source>
</evidence>
<dbReference type="GO" id="GO:0005886">
    <property type="term" value="C:plasma membrane"/>
    <property type="evidence" value="ECO:0007669"/>
    <property type="project" value="TreeGrafter"/>
</dbReference>
<dbReference type="CDD" id="cd03219">
    <property type="entry name" value="ABC_Mj1267_LivG_branched"/>
    <property type="match status" value="1"/>
</dbReference>
<reference evidence="5 6" key="1">
    <citation type="journal article" date="2010" name="Stand. Genomic Sci.">
        <title>Complete genome sequence of Conexibacter woesei type strain (ID131577).</title>
        <authorList>
            <person name="Pukall R."/>
            <person name="Lapidus A."/>
            <person name="Glavina Del Rio T."/>
            <person name="Copeland A."/>
            <person name="Tice H."/>
            <person name="Cheng J.-F."/>
            <person name="Lucas S."/>
            <person name="Chen F."/>
            <person name="Nolan M."/>
            <person name="Bruce D."/>
            <person name="Goodwin L."/>
            <person name="Pitluck S."/>
            <person name="Mavromatis K."/>
            <person name="Ivanova N."/>
            <person name="Ovchinnikova G."/>
            <person name="Pati A."/>
            <person name="Chen A."/>
            <person name="Palaniappan K."/>
            <person name="Land M."/>
            <person name="Hauser L."/>
            <person name="Chang Y.-J."/>
            <person name="Jeffries C.D."/>
            <person name="Chain P."/>
            <person name="Meincke L."/>
            <person name="Sims D."/>
            <person name="Brettin T."/>
            <person name="Detter J.C."/>
            <person name="Rohde M."/>
            <person name="Goeker M."/>
            <person name="Bristow J."/>
            <person name="Eisen J.A."/>
            <person name="Markowitz V."/>
            <person name="Kyrpides N.C."/>
            <person name="Klenk H.-P."/>
            <person name="Hugenholtz P."/>
        </authorList>
    </citation>
    <scope>NUCLEOTIDE SEQUENCE [LARGE SCALE GENOMIC DNA]</scope>
    <source>
        <strain evidence="6">DSM 14684 / CIP 108061 / JCM 11494 / NBRC 100937 / ID131577</strain>
    </source>
</reference>
<dbReference type="Pfam" id="PF12399">
    <property type="entry name" value="BCA_ABC_TP_C"/>
    <property type="match status" value="1"/>
</dbReference>
<dbReference type="EMBL" id="CP001854">
    <property type="protein sequence ID" value="ADB53308.1"/>
    <property type="molecule type" value="Genomic_DNA"/>
</dbReference>
<keyword evidence="6" id="KW-1185">Reference proteome</keyword>
<dbReference type="AlphaFoldDB" id="D3FC13"/>
<dbReference type="GO" id="GO:0005524">
    <property type="term" value="F:ATP binding"/>
    <property type="evidence" value="ECO:0007669"/>
    <property type="project" value="UniProtKB-KW"/>
</dbReference>
<dbReference type="FunFam" id="3.40.50.300:FF:000421">
    <property type="entry name" value="Branched-chain amino acid ABC transporter ATP-binding protein"/>
    <property type="match status" value="1"/>
</dbReference>
<dbReference type="InterPro" id="IPR032823">
    <property type="entry name" value="BCA_ABC_TP_C"/>
</dbReference>
<gene>
    <name evidence="5" type="ordered locus">Cwoe_4896</name>
</gene>
<dbReference type="Gene3D" id="3.40.50.300">
    <property type="entry name" value="P-loop containing nucleotide triphosphate hydrolases"/>
    <property type="match status" value="1"/>
</dbReference>
<reference evidence="6" key="2">
    <citation type="submission" date="2010-01" db="EMBL/GenBank/DDBJ databases">
        <title>The complete genome of Conexibacter woesei DSM 14684.</title>
        <authorList>
            <consortium name="US DOE Joint Genome Institute (JGI-PGF)"/>
            <person name="Lucas S."/>
            <person name="Copeland A."/>
            <person name="Lapidus A."/>
            <person name="Glavina del Rio T."/>
            <person name="Dalin E."/>
            <person name="Tice H."/>
            <person name="Bruce D."/>
            <person name="Goodwin L."/>
            <person name="Pitluck S."/>
            <person name="Kyrpides N."/>
            <person name="Mavromatis K."/>
            <person name="Ivanova N."/>
            <person name="Mikhailova N."/>
            <person name="Chertkov O."/>
            <person name="Brettin T."/>
            <person name="Detter J.C."/>
            <person name="Han C."/>
            <person name="Larimer F."/>
            <person name="Land M."/>
            <person name="Hauser L."/>
            <person name="Markowitz V."/>
            <person name="Cheng J.-F."/>
            <person name="Hugenholtz P."/>
            <person name="Woyke T."/>
            <person name="Wu D."/>
            <person name="Pukall R."/>
            <person name="Steenblock K."/>
            <person name="Schneider S."/>
            <person name="Klenk H.-P."/>
            <person name="Eisen J.A."/>
        </authorList>
    </citation>
    <scope>NUCLEOTIDE SEQUENCE [LARGE SCALE GENOMIC DNA]</scope>
    <source>
        <strain evidence="6">DSM 14684 / CIP 108061 / JCM 11494 / NBRC 100937 / ID131577</strain>
    </source>
</reference>
<dbReference type="PANTHER" id="PTHR45772">
    <property type="entry name" value="CONSERVED COMPONENT OF ABC TRANSPORTER FOR NATURAL AMINO ACIDS-RELATED"/>
    <property type="match status" value="1"/>
</dbReference>
<dbReference type="PROSITE" id="PS50893">
    <property type="entry name" value="ABC_TRANSPORTER_2"/>
    <property type="match status" value="1"/>
</dbReference>
<dbReference type="InterPro" id="IPR003439">
    <property type="entry name" value="ABC_transporter-like_ATP-bd"/>
</dbReference>
<evidence type="ECO:0000256" key="2">
    <source>
        <dbReference type="ARBA" id="ARBA00022741"/>
    </source>
</evidence>